<name>A0A0L8GYQ4_OCTBM</name>
<dbReference type="CDD" id="cd04301">
    <property type="entry name" value="NAT_SF"/>
    <property type="match status" value="1"/>
</dbReference>
<feature type="domain" description="N-acetyltransferase" evidence="7">
    <location>
        <begin position="43"/>
        <end position="190"/>
    </location>
</feature>
<evidence type="ECO:0000256" key="1">
    <source>
        <dbReference type="ARBA" id="ARBA00004832"/>
    </source>
</evidence>
<keyword evidence="3 6" id="KW-0808">Transferase</keyword>
<dbReference type="GO" id="GO:0006048">
    <property type="term" value="P:UDP-N-acetylglucosamine biosynthetic process"/>
    <property type="evidence" value="ECO:0007669"/>
    <property type="project" value="UniProtKB-UniRule"/>
</dbReference>
<dbReference type="KEGG" id="obi:106873919"/>
<dbReference type="STRING" id="37653.A0A0L8GYQ4"/>
<dbReference type="GO" id="GO:0004343">
    <property type="term" value="F:glucosamine 6-phosphate N-acetyltransferase activity"/>
    <property type="evidence" value="ECO:0007669"/>
    <property type="project" value="UniProtKB-UniRule"/>
</dbReference>
<dbReference type="InterPro" id="IPR039143">
    <property type="entry name" value="GNPNAT1-like"/>
</dbReference>
<dbReference type="UniPathway" id="UPA00113">
    <property type="reaction ID" value="UER00529"/>
</dbReference>
<dbReference type="Pfam" id="PF00583">
    <property type="entry name" value="Acetyltransf_1"/>
    <property type="match status" value="1"/>
</dbReference>
<dbReference type="PROSITE" id="PS51186">
    <property type="entry name" value="GNAT"/>
    <property type="match status" value="1"/>
</dbReference>
<evidence type="ECO:0000256" key="2">
    <source>
        <dbReference type="ARBA" id="ARBA00006048"/>
    </source>
</evidence>
<dbReference type="EC" id="2.3.1.4" evidence="6"/>
<evidence type="ECO:0000256" key="5">
    <source>
        <dbReference type="ARBA" id="ARBA00048964"/>
    </source>
</evidence>
<protein>
    <recommendedName>
        <fullName evidence="6">Glucosamine 6-phosphate N-acetyltransferase</fullName>
        <ecNumber evidence="6">2.3.1.4</ecNumber>
    </recommendedName>
</protein>
<dbReference type="PANTHER" id="PTHR13355:SF11">
    <property type="entry name" value="GLUCOSAMINE 6-PHOSPHATE N-ACETYLTRANSFERASE"/>
    <property type="match status" value="1"/>
</dbReference>
<proteinExistence type="inferred from homology"/>
<dbReference type="OrthoDB" id="10039976at2759"/>
<keyword evidence="4 6" id="KW-0012">Acyltransferase</keyword>
<gene>
    <name evidence="8" type="ORF">OCBIM_22025698mg</name>
</gene>
<dbReference type="EMBL" id="KQ419887">
    <property type="protein sequence ID" value="KOF82067.1"/>
    <property type="molecule type" value="Genomic_DNA"/>
</dbReference>
<evidence type="ECO:0000256" key="4">
    <source>
        <dbReference type="ARBA" id="ARBA00023315"/>
    </source>
</evidence>
<comment type="similarity">
    <text evidence="2 6">Belongs to the acetyltransferase family. GNA1 subfamily.</text>
</comment>
<organism evidence="8">
    <name type="scientific">Octopus bimaculoides</name>
    <name type="common">California two-spotted octopus</name>
    <dbReference type="NCBI Taxonomy" id="37653"/>
    <lineage>
        <taxon>Eukaryota</taxon>
        <taxon>Metazoa</taxon>
        <taxon>Spiralia</taxon>
        <taxon>Lophotrochozoa</taxon>
        <taxon>Mollusca</taxon>
        <taxon>Cephalopoda</taxon>
        <taxon>Coleoidea</taxon>
        <taxon>Octopodiformes</taxon>
        <taxon>Octopoda</taxon>
        <taxon>Incirrata</taxon>
        <taxon>Octopodidae</taxon>
        <taxon>Octopus</taxon>
    </lineage>
</organism>
<dbReference type="PANTHER" id="PTHR13355">
    <property type="entry name" value="GLUCOSAMINE 6-PHOSPHATE N-ACETYLTRANSFERASE"/>
    <property type="match status" value="1"/>
</dbReference>
<dbReference type="InterPro" id="IPR016181">
    <property type="entry name" value="Acyl_CoA_acyltransferase"/>
</dbReference>
<accession>A0A0L8GYQ4</accession>
<comment type="pathway">
    <text evidence="1 6">Nucleotide-sugar biosynthesis; UDP-N-acetyl-alpha-D-glucosamine biosynthesis; N-acetyl-alpha-D-glucosamine 1-phosphate from alpha-D-glucosamine 6-phosphate (route I): step 1/2.</text>
</comment>
<evidence type="ECO:0000313" key="8">
    <source>
        <dbReference type="EMBL" id="KOF82067.1"/>
    </source>
</evidence>
<dbReference type="OMA" id="LVVEMKF"/>
<evidence type="ECO:0000256" key="6">
    <source>
        <dbReference type="RuleBase" id="RU365086"/>
    </source>
</evidence>
<sequence>MYRQPDFQRKNKIFYLFDPKLLDDINTCNFVGKITLESLGSHFKVRPLCLSDYEKGYLKLLSELTKVGDVSYEQFEARFNSMKSSCDTYYIVVIEDTRTELIIGSATLVIEQKFIHNTSSRGRIEDVVIKNEYRGQQLGKLLIDILIERSQKLGCYKISLECKMEMIPFYNKFGLKREENNNYLVLRFRD</sequence>
<dbReference type="SUPFAM" id="SSF55729">
    <property type="entry name" value="Acyl-CoA N-acyltransferases (Nat)"/>
    <property type="match status" value="1"/>
</dbReference>
<reference evidence="8" key="1">
    <citation type="submission" date="2015-07" db="EMBL/GenBank/DDBJ databases">
        <title>MeaNS - Measles Nucleotide Surveillance Program.</title>
        <authorList>
            <person name="Tran T."/>
            <person name="Druce J."/>
        </authorList>
    </citation>
    <scope>NUCLEOTIDE SEQUENCE</scope>
    <source>
        <strain evidence="8">UCB-OBI-ISO-001</strain>
        <tissue evidence="8">Gonad</tissue>
    </source>
</reference>
<dbReference type="Gene3D" id="3.40.630.30">
    <property type="match status" value="1"/>
</dbReference>
<evidence type="ECO:0000256" key="3">
    <source>
        <dbReference type="ARBA" id="ARBA00022679"/>
    </source>
</evidence>
<comment type="catalytic activity">
    <reaction evidence="5 6">
        <text>D-glucosamine 6-phosphate + acetyl-CoA = N-acetyl-D-glucosamine 6-phosphate + CoA + H(+)</text>
        <dbReference type="Rhea" id="RHEA:10292"/>
        <dbReference type="ChEBI" id="CHEBI:15378"/>
        <dbReference type="ChEBI" id="CHEBI:57287"/>
        <dbReference type="ChEBI" id="CHEBI:57288"/>
        <dbReference type="ChEBI" id="CHEBI:57513"/>
        <dbReference type="ChEBI" id="CHEBI:58725"/>
        <dbReference type="EC" id="2.3.1.4"/>
    </reaction>
</comment>
<evidence type="ECO:0000259" key="7">
    <source>
        <dbReference type="PROSITE" id="PS51186"/>
    </source>
</evidence>
<dbReference type="FunFam" id="3.40.630.30:FF:000043">
    <property type="entry name" value="Glucosamine 6-phosphate N-acetyltransferase"/>
    <property type="match status" value="1"/>
</dbReference>
<dbReference type="AlphaFoldDB" id="A0A0L8GYQ4"/>
<dbReference type="InterPro" id="IPR000182">
    <property type="entry name" value="GNAT_dom"/>
</dbReference>